<comment type="caution">
    <text evidence="1">The sequence shown here is derived from an EMBL/GenBank/DDBJ whole genome shotgun (WGS) entry which is preliminary data.</text>
</comment>
<organism evidence="1 2">
    <name type="scientific">Maritimibacter alkaliphilus HTCC2654</name>
    <dbReference type="NCBI Taxonomy" id="314271"/>
    <lineage>
        <taxon>Bacteria</taxon>
        <taxon>Pseudomonadati</taxon>
        <taxon>Pseudomonadota</taxon>
        <taxon>Alphaproteobacteria</taxon>
        <taxon>Rhodobacterales</taxon>
        <taxon>Roseobacteraceae</taxon>
        <taxon>Maritimibacter</taxon>
    </lineage>
</organism>
<evidence type="ECO:0000313" key="1">
    <source>
        <dbReference type="EMBL" id="EAQ13314.1"/>
    </source>
</evidence>
<sequence>MRVGSDLSGTRRFKEPDLHVTVDARMTMDFVRRFLNGAMMAHLLRLGCAVVRKEVGSRDRHDR</sequence>
<dbReference type="HOGENOM" id="CLU_2880581_0_0_5"/>
<dbReference type="Proteomes" id="UP000002931">
    <property type="component" value="Unassembled WGS sequence"/>
</dbReference>
<name>A3VEH6_9RHOB</name>
<protein>
    <submittedName>
        <fullName evidence="1">Uncharacterized protein</fullName>
    </submittedName>
</protein>
<dbReference type="AlphaFoldDB" id="A3VEH6"/>
<evidence type="ECO:0000313" key="2">
    <source>
        <dbReference type="Proteomes" id="UP000002931"/>
    </source>
</evidence>
<proteinExistence type="predicted"/>
<keyword evidence="2" id="KW-1185">Reference proteome</keyword>
<gene>
    <name evidence="1" type="ORF">RB2654_09599</name>
</gene>
<reference evidence="1 2" key="1">
    <citation type="journal article" date="2010" name="J. Bacteriol.">
        <title>Genome sequences of Pelagibaca bermudensis HTCC2601T and Maritimibacter alkaliphilus HTCC2654T, the type strains of two marine Roseobacter genera.</title>
        <authorList>
            <person name="Thrash J.C."/>
            <person name="Cho J.C."/>
            <person name="Ferriera S."/>
            <person name="Johnson J."/>
            <person name="Vergin K.L."/>
            <person name="Giovannoni S.J."/>
        </authorList>
    </citation>
    <scope>NUCLEOTIDE SEQUENCE [LARGE SCALE GENOMIC DNA]</scope>
    <source>
        <strain evidence="1 2">HTCC2654</strain>
    </source>
</reference>
<accession>A3VEH6</accession>
<dbReference type="EMBL" id="AAMT01000005">
    <property type="protein sequence ID" value="EAQ13314.1"/>
    <property type="molecule type" value="Genomic_DNA"/>
</dbReference>